<sequence length="65" mass="7963">MKYYYYTFIWQKGQTDTPKYDKDIYKGDITNLIIDFNQQSNWEAHYLISVIEITKKQYEKLDKAL</sequence>
<gene>
    <name evidence="1" type="ORF">LCGC14_2540970</name>
</gene>
<dbReference type="EMBL" id="LAZR01041466">
    <property type="protein sequence ID" value="KKL11916.1"/>
    <property type="molecule type" value="Genomic_DNA"/>
</dbReference>
<organism evidence="1">
    <name type="scientific">marine sediment metagenome</name>
    <dbReference type="NCBI Taxonomy" id="412755"/>
    <lineage>
        <taxon>unclassified sequences</taxon>
        <taxon>metagenomes</taxon>
        <taxon>ecological metagenomes</taxon>
    </lineage>
</organism>
<proteinExistence type="predicted"/>
<dbReference type="AlphaFoldDB" id="A0A0F9D289"/>
<protein>
    <submittedName>
        <fullName evidence="1">Uncharacterized protein</fullName>
    </submittedName>
</protein>
<comment type="caution">
    <text evidence="1">The sequence shown here is derived from an EMBL/GenBank/DDBJ whole genome shotgun (WGS) entry which is preliminary data.</text>
</comment>
<accession>A0A0F9D289</accession>
<evidence type="ECO:0000313" key="1">
    <source>
        <dbReference type="EMBL" id="KKL11916.1"/>
    </source>
</evidence>
<name>A0A0F9D289_9ZZZZ</name>
<reference evidence="1" key="1">
    <citation type="journal article" date="2015" name="Nature">
        <title>Complex archaea that bridge the gap between prokaryotes and eukaryotes.</title>
        <authorList>
            <person name="Spang A."/>
            <person name="Saw J.H."/>
            <person name="Jorgensen S.L."/>
            <person name="Zaremba-Niedzwiedzka K."/>
            <person name="Martijn J."/>
            <person name="Lind A.E."/>
            <person name="van Eijk R."/>
            <person name="Schleper C."/>
            <person name="Guy L."/>
            <person name="Ettema T.J."/>
        </authorList>
    </citation>
    <scope>NUCLEOTIDE SEQUENCE</scope>
</reference>